<dbReference type="SUPFAM" id="SSF69572">
    <property type="entry name" value="Activating enzymes of the ubiquitin-like proteins"/>
    <property type="match status" value="1"/>
</dbReference>
<proteinExistence type="predicted"/>
<dbReference type="InterPro" id="IPR052709">
    <property type="entry name" value="Transposase-MT_Hybrid"/>
</dbReference>
<dbReference type="InterPro" id="IPR035985">
    <property type="entry name" value="Ubiquitin-activating_enz"/>
</dbReference>
<evidence type="ECO:0000313" key="2">
    <source>
        <dbReference type="Proteomes" id="UP001235939"/>
    </source>
</evidence>
<reference evidence="1 2" key="1">
    <citation type="submission" date="2022-01" db="EMBL/GenBank/DDBJ databases">
        <title>A chromosomal length assembly of Cordylochernes scorpioides.</title>
        <authorList>
            <person name="Zeh D."/>
            <person name="Zeh J."/>
        </authorList>
    </citation>
    <scope>NUCLEOTIDE SEQUENCE [LARGE SCALE GENOMIC DNA]</scope>
    <source>
        <strain evidence="1">IN4F17</strain>
        <tissue evidence="1">Whole Body</tissue>
    </source>
</reference>
<dbReference type="Gene3D" id="3.40.50.720">
    <property type="entry name" value="NAD(P)-binding Rossmann-like Domain"/>
    <property type="match status" value="1"/>
</dbReference>
<keyword evidence="2" id="KW-1185">Reference proteome</keyword>
<evidence type="ECO:0000313" key="1">
    <source>
        <dbReference type="EMBL" id="UYV64587.1"/>
    </source>
</evidence>
<protein>
    <submittedName>
        <fullName evidence="1">Uncharacterized protein</fullName>
    </submittedName>
</protein>
<sequence>MCVSPRLWGDHGQALLENAHVCLINATATGTEVLKNLILPVHILCVFVKMDYLEYFAAIKFLILDGLTPKEIYSKWTKVYRNSAPLISAVKIWSAEFKHGHTSLENDSHEGRRKLLTHWKRCTILCWTIGEICEIAEAVQISEKKRLWNILHEKLGMRKLCARWVPHLLNADAQMTRGK</sequence>
<name>A0ABY6K6X4_9ARAC</name>
<gene>
    <name evidence="1" type="ORF">LAZ67_3001252</name>
</gene>
<organism evidence="1 2">
    <name type="scientific">Cordylochernes scorpioides</name>
    <dbReference type="NCBI Taxonomy" id="51811"/>
    <lineage>
        <taxon>Eukaryota</taxon>
        <taxon>Metazoa</taxon>
        <taxon>Ecdysozoa</taxon>
        <taxon>Arthropoda</taxon>
        <taxon>Chelicerata</taxon>
        <taxon>Arachnida</taxon>
        <taxon>Pseudoscorpiones</taxon>
        <taxon>Cheliferoidea</taxon>
        <taxon>Chernetidae</taxon>
        <taxon>Cordylochernes</taxon>
    </lineage>
</organism>
<dbReference type="EMBL" id="CP092865">
    <property type="protein sequence ID" value="UYV64587.1"/>
    <property type="molecule type" value="Genomic_DNA"/>
</dbReference>
<dbReference type="Proteomes" id="UP001235939">
    <property type="component" value="Chromosome 03"/>
</dbReference>
<dbReference type="PANTHER" id="PTHR46060:SF1">
    <property type="entry name" value="MARINER MOS1 TRANSPOSASE-LIKE PROTEIN"/>
    <property type="match status" value="1"/>
</dbReference>
<dbReference type="PANTHER" id="PTHR46060">
    <property type="entry name" value="MARINER MOS1 TRANSPOSASE-LIKE PROTEIN"/>
    <property type="match status" value="1"/>
</dbReference>
<accession>A0ABY6K6X4</accession>